<comment type="caution">
    <text evidence="4">The sequence shown here is derived from an EMBL/GenBank/DDBJ whole genome shotgun (WGS) entry which is preliminary data.</text>
</comment>
<keyword evidence="4" id="KW-0687">Ribonucleoprotein</keyword>
<evidence type="ECO:0000313" key="5">
    <source>
        <dbReference type="Proteomes" id="UP000316096"/>
    </source>
</evidence>
<evidence type="ECO:0000256" key="1">
    <source>
        <dbReference type="ARBA" id="ARBA00022679"/>
    </source>
</evidence>
<name>A0A543CDQ7_9ACTN</name>
<dbReference type="Proteomes" id="UP000316096">
    <property type="component" value="Unassembled WGS sequence"/>
</dbReference>
<dbReference type="AlphaFoldDB" id="A0A543CDQ7"/>
<protein>
    <submittedName>
        <fullName evidence="4">Ribosomal protein S18 acetylase RimI-like enzyme</fullName>
    </submittedName>
</protein>
<keyword evidence="1" id="KW-0808">Transferase</keyword>
<organism evidence="4 5">
    <name type="scientific">Actinoallomurus bryophytorum</name>
    <dbReference type="NCBI Taxonomy" id="1490222"/>
    <lineage>
        <taxon>Bacteria</taxon>
        <taxon>Bacillati</taxon>
        <taxon>Actinomycetota</taxon>
        <taxon>Actinomycetes</taxon>
        <taxon>Streptosporangiales</taxon>
        <taxon>Thermomonosporaceae</taxon>
        <taxon>Actinoallomurus</taxon>
    </lineage>
</organism>
<dbReference type="GO" id="GO:0016747">
    <property type="term" value="F:acyltransferase activity, transferring groups other than amino-acyl groups"/>
    <property type="evidence" value="ECO:0007669"/>
    <property type="project" value="InterPro"/>
</dbReference>
<dbReference type="CDD" id="cd04301">
    <property type="entry name" value="NAT_SF"/>
    <property type="match status" value="1"/>
</dbReference>
<keyword evidence="2" id="KW-0012">Acyltransferase</keyword>
<proteinExistence type="predicted"/>
<evidence type="ECO:0000259" key="3">
    <source>
        <dbReference type="PROSITE" id="PS51186"/>
    </source>
</evidence>
<dbReference type="Gene3D" id="3.40.630.30">
    <property type="match status" value="1"/>
</dbReference>
<dbReference type="InterPro" id="IPR016181">
    <property type="entry name" value="Acyl_CoA_acyltransferase"/>
</dbReference>
<dbReference type="GO" id="GO:0005840">
    <property type="term" value="C:ribosome"/>
    <property type="evidence" value="ECO:0007669"/>
    <property type="project" value="UniProtKB-KW"/>
</dbReference>
<sequence length="165" mass="18413">MTVRDAGPEDAEALARVRSLSWRSAYDGLLSPALIEIATGPDWVERQRAFLTETPGRRALLAEDGDAAVGMAVYGPDRDPGGHAELYAIYVLPGYWSKNVGAPLMDGVLDGVRTGGYSRIALWVLAANLRARRFYERYGFAATEQKIIERFGHMTYDVRYEREVR</sequence>
<dbReference type="SUPFAM" id="SSF55729">
    <property type="entry name" value="Acyl-CoA N-acyltransferases (Nat)"/>
    <property type="match status" value="1"/>
</dbReference>
<dbReference type="InterPro" id="IPR050832">
    <property type="entry name" value="Bact_Acetyltransf"/>
</dbReference>
<reference evidence="4 5" key="1">
    <citation type="submission" date="2019-06" db="EMBL/GenBank/DDBJ databases">
        <title>Sequencing the genomes of 1000 actinobacteria strains.</title>
        <authorList>
            <person name="Klenk H.-P."/>
        </authorList>
    </citation>
    <scope>NUCLEOTIDE SEQUENCE [LARGE SCALE GENOMIC DNA]</scope>
    <source>
        <strain evidence="4 5">DSM 102200</strain>
    </source>
</reference>
<dbReference type="PROSITE" id="PS51186">
    <property type="entry name" value="GNAT"/>
    <property type="match status" value="1"/>
</dbReference>
<dbReference type="EMBL" id="VFOZ01000001">
    <property type="protein sequence ID" value="TQL95067.1"/>
    <property type="molecule type" value="Genomic_DNA"/>
</dbReference>
<evidence type="ECO:0000313" key="4">
    <source>
        <dbReference type="EMBL" id="TQL95067.1"/>
    </source>
</evidence>
<keyword evidence="4" id="KW-0689">Ribosomal protein</keyword>
<dbReference type="Pfam" id="PF00583">
    <property type="entry name" value="Acetyltransf_1"/>
    <property type="match status" value="1"/>
</dbReference>
<accession>A0A543CDQ7</accession>
<dbReference type="PANTHER" id="PTHR43877:SF1">
    <property type="entry name" value="ACETYLTRANSFERASE"/>
    <property type="match status" value="1"/>
</dbReference>
<dbReference type="InterPro" id="IPR000182">
    <property type="entry name" value="GNAT_dom"/>
</dbReference>
<dbReference type="PANTHER" id="PTHR43877">
    <property type="entry name" value="AMINOALKYLPHOSPHONATE N-ACETYLTRANSFERASE-RELATED-RELATED"/>
    <property type="match status" value="1"/>
</dbReference>
<keyword evidence="5" id="KW-1185">Reference proteome</keyword>
<gene>
    <name evidence="4" type="ORF">FB559_0561</name>
</gene>
<feature type="domain" description="N-acetyltransferase" evidence="3">
    <location>
        <begin position="1"/>
        <end position="165"/>
    </location>
</feature>
<evidence type="ECO:0000256" key="2">
    <source>
        <dbReference type="ARBA" id="ARBA00023315"/>
    </source>
</evidence>